<dbReference type="EMBL" id="BAAAQD010000017">
    <property type="protein sequence ID" value="GAA1542877.1"/>
    <property type="molecule type" value="Genomic_DNA"/>
</dbReference>
<evidence type="ECO:0000313" key="3">
    <source>
        <dbReference type="Proteomes" id="UP001501470"/>
    </source>
</evidence>
<keyword evidence="1" id="KW-0812">Transmembrane</keyword>
<dbReference type="Proteomes" id="UP001501470">
    <property type="component" value="Unassembled WGS sequence"/>
</dbReference>
<keyword evidence="1" id="KW-1133">Transmembrane helix</keyword>
<keyword evidence="1" id="KW-0472">Membrane</keyword>
<comment type="caution">
    <text evidence="2">The sequence shown here is derived from an EMBL/GenBank/DDBJ whole genome shotgun (WGS) entry which is preliminary data.</text>
</comment>
<evidence type="ECO:0008006" key="4">
    <source>
        <dbReference type="Google" id="ProtNLM"/>
    </source>
</evidence>
<name>A0ABP4MEQ0_9ACTN</name>
<keyword evidence="3" id="KW-1185">Reference proteome</keyword>
<gene>
    <name evidence="2" type="ORF">GCM10009827_073080</name>
</gene>
<dbReference type="SUPFAM" id="SSF54523">
    <property type="entry name" value="Pili subunits"/>
    <property type="match status" value="1"/>
</dbReference>
<sequence length="113" mass="11581">MEKYLVLRRITAPRQQRDAGSTVNEMLVAAVVVAALGAIAVTSVGDLTGKSRSTACEADKRAVEIAYQAYVADENAKPAAVGDLVTAGYLNEEPPAANGITLDAAGTVTATAC</sequence>
<protein>
    <recommendedName>
        <fullName evidence="4">Prepilin-type N-terminal cleavage/methylation domain-containing protein</fullName>
    </recommendedName>
</protein>
<dbReference type="InterPro" id="IPR045584">
    <property type="entry name" value="Pilin-like"/>
</dbReference>
<feature type="transmembrane region" description="Helical" evidence="1">
    <location>
        <begin position="26"/>
        <end position="44"/>
    </location>
</feature>
<accession>A0ABP4MEQ0</accession>
<organism evidence="2 3">
    <name type="scientific">Dactylosporangium maewongense</name>
    <dbReference type="NCBI Taxonomy" id="634393"/>
    <lineage>
        <taxon>Bacteria</taxon>
        <taxon>Bacillati</taxon>
        <taxon>Actinomycetota</taxon>
        <taxon>Actinomycetes</taxon>
        <taxon>Micromonosporales</taxon>
        <taxon>Micromonosporaceae</taxon>
        <taxon>Dactylosporangium</taxon>
    </lineage>
</organism>
<reference evidence="3" key="1">
    <citation type="journal article" date="2019" name="Int. J. Syst. Evol. Microbiol.">
        <title>The Global Catalogue of Microorganisms (GCM) 10K type strain sequencing project: providing services to taxonomists for standard genome sequencing and annotation.</title>
        <authorList>
            <consortium name="The Broad Institute Genomics Platform"/>
            <consortium name="The Broad Institute Genome Sequencing Center for Infectious Disease"/>
            <person name="Wu L."/>
            <person name="Ma J."/>
        </authorList>
    </citation>
    <scope>NUCLEOTIDE SEQUENCE [LARGE SCALE GENOMIC DNA]</scope>
    <source>
        <strain evidence="3">JCM 15933</strain>
    </source>
</reference>
<dbReference type="Gene3D" id="3.30.700.10">
    <property type="entry name" value="Glycoprotein, Type 4 Pilin"/>
    <property type="match status" value="1"/>
</dbReference>
<evidence type="ECO:0000313" key="2">
    <source>
        <dbReference type="EMBL" id="GAA1542877.1"/>
    </source>
</evidence>
<evidence type="ECO:0000256" key="1">
    <source>
        <dbReference type="SAM" id="Phobius"/>
    </source>
</evidence>
<proteinExistence type="predicted"/>